<protein>
    <submittedName>
        <fullName evidence="3">NAD(P)-dependent dehydrogenase, short-chain alcohol dehydrogenase family</fullName>
    </submittedName>
</protein>
<dbReference type="OrthoDB" id="7568484at2"/>
<accession>A0A1H8X3U8</accession>
<proteinExistence type="inferred from homology"/>
<dbReference type="EMBL" id="FODT01000016">
    <property type="protein sequence ID" value="SEP34549.1"/>
    <property type="molecule type" value="Genomic_DNA"/>
</dbReference>
<comment type="similarity">
    <text evidence="1">Belongs to the short-chain dehydrogenases/reductases (SDR) family.</text>
</comment>
<dbReference type="PROSITE" id="PS00061">
    <property type="entry name" value="ADH_SHORT"/>
    <property type="match status" value="1"/>
</dbReference>
<dbReference type="InterPro" id="IPR036291">
    <property type="entry name" value="NAD(P)-bd_dom_sf"/>
</dbReference>
<name>A0A1H8X3U8_9BRAD</name>
<organism evidence="3 4">
    <name type="scientific">Rhodopseudomonas pseudopalustris</name>
    <dbReference type="NCBI Taxonomy" id="1513892"/>
    <lineage>
        <taxon>Bacteria</taxon>
        <taxon>Pseudomonadati</taxon>
        <taxon>Pseudomonadota</taxon>
        <taxon>Alphaproteobacteria</taxon>
        <taxon>Hyphomicrobiales</taxon>
        <taxon>Nitrobacteraceae</taxon>
        <taxon>Rhodopseudomonas</taxon>
    </lineage>
</organism>
<dbReference type="FunFam" id="3.40.50.720:FF:000084">
    <property type="entry name" value="Short-chain dehydrogenase reductase"/>
    <property type="match status" value="1"/>
</dbReference>
<dbReference type="Proteomes" id="UP000199615">
    <property type="component" value="Unassembled WGS sequence"/>
</dbReference>
<dbReference type="CDD" id="cd05233">
    <property type="entry name" value="SDR_c"/>
    <property type="match status" value="1"/>
</dbReference>
<dbReference type="PANTHER" id="PTHR43477">
    <property type="entry name" value="DIHYDROANTICAPSIN 7-DEHYDROGENASE"/>
    <property type="match status" value="1"/>
</dbReference>
<gene>
    <name evidence="3" type="ORF">SAMN05444123_1162</name>
</gene>
<evidence type="ECO:0000256" key="1">
    <source>
        <dbReference type="ARBA" id="ARBA00006484"/>
    </source>
</evidence>
<dbReference type="PRINTS" id="PR00081">
    <property type="entry name" value="GDHRDH"/>
</dbReference>
<keyword evidence="4" id="KW-1185">Reference proteome</keyword>
<dbReference type="InterPro" id="IPR020904">
    <property type="entry name" value="Sc_DH/Rdtase_CS"/>
</dbReference>
<dbReference type="AlphaFoldDB" id="A0A1H8X3U8"/>
<dbReference type="InterPro" id="IPR002347">
    <property type="entry name" value="SDR_fam"/>
</dbReference>
<dbReference type="InterPro" id="IPR051122">
    <property type="entry name" value="SDR_DHRS6-like"/>
</dbReference>
<evidence type="ECO:0000313" key="4">
    <source>
        <dbReference type="Proteomes" id="UP000199615"/>
    </source>
</evidence>
<dbReference type="PANTHER" id="PTHR43477:SF1">
    <property type="entry name" value="DIHYDROANTICAPSIN 7-DEHYDROGENASE"/>
    <property type="match status" value="1"/>
</dbReference>
<reference evidence="4" key="1">
    <citation type="submission" date="2016-10" db="EMBL/GenBank/DDBJ databases">
        <authorList>
            <person name="Varghese N."/>
            <person name="Submissions S."/>
        </authorList>
    </citation>
    <scope>NUCLEOTIDE SEQUENCE [LARGE SCALE GENOMIC DNA]</scope>
    <source>
        <strain evidence="4">DSM 123</strain>
    </source>
</reference>
<keyword evidence="2" id="KW-0560">Oxidoreductase</keyword>
<dbReference type="Gene3D" id="3.40.50.720">
    <property type="entry name" value="NAD(P)-binding Rossmann-like Domain"/>
    <property type="match status" value="1"/>
</dbReference>
<dbReference type="GO" id="GO:0016491">
    <property type="term" value="F:oxidoreductase activity"/>
    <property type="evidence" value="ECO:0007669"/>
    <property type="project" value="UniProtKB-KW"/>
</dbReference>
<dbReference type="Pfam" id="PF13561">
    <property type="entry name" value="adh_short_C2"/>
    <property type="match status" value="1"/>
</dbReference>
<dbReference type="PRINTS" id="PR00080">
    <property type="entry name" value="SDRFAMILY"/>
</dbReference>
<dbReference type="SUPFAM" id="SSF51735">
    <property type="entry name" value="NAD(P)-binding Rossmann-fold domains"/>
    <property type="match status" value="1"/>
</dbReference>
<dbReference type="RefSeq" id="WP_092686181.1">
    <property type="nucleotide sequence ID" value="NZ_FODT01000016.1"/>
</dbReference>
<sequence>MSAPVVVITGAARGIGSAAASTFLDHGWQVHGLDRRAPLIKGAIGHECDVTSEEQLLSVAERIGPIDALVPGAGINLRPHDNAAEKLTLEAWNRTIAVNLTGVMLTVRAFRPRIRADGAIVLISSVAALRAMPHSDAYTASKGAIVALTRSWAVDYSRDGIRVNCVAPGPTDTEMMSGLRDGYAVERQVQLPQQRMATAGEVAQVIRFLASDQASYVSGAIVPVDGGAVAHSAGVPFPRRRPKP</sequence>
<evidence type="ECO:0000313" key="3">
    <source>
        <dbReference type="EMBL" id="SEP34549.1"/>
    </source>
</evidence>
<evidence type="ECO:0000256" key="2">
    <source>
        <dbReference type="ARBA" id="ARBA00023002"/>
    </source>
</evidence>